<comment type="caution">
    <text evidence="20">The sequence shown here is derived from an EMBL/GenBank/DDBJ whole genome shotgun (WGS) entry which is preliminary data.</text>
</comment>
<dbReference type="Pfam" id="PF17852">
    <property type="entry name" value="Dynein_AAA_lid"/>
    <property type="match status" value="1"/>
</dbReference>
<dbReference type="Pfam" id="PF18198">
    <property type="entry name" value="AAA_lid_11"/>
    <property type="match status" value="1"/>
</dbReference>
<evidence type="ECO:0000256" key="14">
    <source>
        <dbReference type="ARBA" id="ARBA00054075"/>
    </source>
</evidence>
<dbReference type="InterPro" id="IPR027417">
    <property type="entry name" value="P-loop_NTPase"/>
</dbReference>
<evidence type="ECO:0000256" key="9">
    <source>
        <dbReference type="ARBA" id="ARBA00023054"/>
    </source>
</evidence>
<dbReference type="GO" id="GO:0036159">
    <property type="term" value="P:inner dynein arm assembly"/>
    <property type="evidence" value="ECO:0007669"/>
    <property type="project" value="UniProtKB-ARBA"/>
</dbReference>
<dbReference type="PANTHER" id="PTHR22878:SF63">
    <property type="entry name" value="DYNEIN AXONEMAL HEAVY CHAIN 10"/>
    <property type="match status" value="1"/>
</dbReference>
<keyword evidence="11" id="KW-0505">Motor protein</keyword>
<dbReference type="FunFam" id="1.10.8.720:FF:000005">
    <property type="entry name" value="Dynein axonemal heavy chain 10"/>
    <property type="match status" value="1"/>
</dbReference>
<proteinExistence type="inferred from homology"/>
<keyword evidence="5" id="KW-0677">Repeat</keyword>
<dbReference type="Pfam" id="PF08393">
    <property type="entry name" value="DHC_N2"/>
    <property type="match status" value="1"/>
</dbReference>
<dbReference type="FunFam" id="3.40.50.300:FF:001855">
    <property type="entry name" value="Dynein axonemal heavy chain 10"/>
    <property type="match status" value="1"/>
</dbReference>
<dbReference type="InterPro" id="IPR003593">
    <property type="entry name" value="AAA+_ATPase"/>
</dbReference>
<dbReference type="FunFam" id="3.40.50.300:FF:000153">
    <property type="entry name" value="Dynein axonemal heavy chain 1"/>
    <property type="match status" value="1"/>
</dbReference>
<dbReference type="GO" id="GO:0045505">
    <property type="term" value="F:dynein intermediate chain binding"/>
    <property type="evidence" value="ECO:0007669"/>
    <property type="project" value="InterPro"/>
</dbReference>
<evidence type="ECO:0000256" key="7">
    <source>
        <dbReference type="ARBA" id="ARBA00022840"/>
    </source>
</evidence>
<dbReference type="InterPro" id="IPR024743">
    <property type="entry name" value="Dynein_HC_stalk"/>
</dbReference>
<dbReference type="InterPro" id="IPR041658">
    <property type="entry name" value="AAA_lid_11"/>
</dbReference>
<dbReference type="PANTHER" id="PTHR22878">
    <property type="entry name" value="DYNEIN HEAVY CHAIN 6, AXONEMAL-LIKE-RELATED"/>
    <property type="match status" value="1"/>
</dbReference>
<dbReference type="InterPro" id="IPR013594">
    <property type="entry name" value="Dynein_heavy_tail"/>
</dbReference>
<dbReference type="FunFam" id="1.20.58.1120:FF:000008">
    <property type="entry name" value="Dynein heavy chain 10, axonemal"/>
    <property type="match status" value="1"/>
</dbReference>
<comment type="function">
    <text evidence="14">Force generating protein of eukaryotic cilia and flagella. Produces force towards the minus ends of microtubules. Dynein has ATPase activity; the force-producing power stroke is thought to occur on release of ADP. Required for assembly of the I1 inner arm complex and its targeting to the appropriate axoneme location. Also required for phototaxis.</text>
</comment>
<dbReference type="GO" id="GO:0060294">
    <property type="term" value="P:cilium movement involved in cell motility"/>
    <property type="evidence" value="ECO:0007669"/>
    <property type="project" value="UniProtKB-ARBA"/>
</dbReference>
<dbReference type="Gene3D" id="1.20.58.1120">
    <property type="match status" value="1"/>
</dbReference>
<dbReference type="Pfam" id="PF03028">
    <property type="entry name" value="Dynein_heavy"/>
    <property type="match status" value="1"/>
</dbReference>
<dbReference type="Gene3D" id="3.40.50.300">
    <property type="entry name" value="P-loop containing nucleotide triphosphate hydrolases"/>
    <property type="match status" value="5"/>
</dbReference>
<dbReference type="InterPro" id="IPR042222">
    <property type="entry name" value="Dynein_2_N"/>
</dbReference>
<reference evidence="20 21" key="1">
    <citation type="journal article" date="2023" name="BMC Biol.">
        <title>The compact genome of the sponge Oopsacas minuta (Hexactinellida) is lacking key metazoan core genes.</title>
        <authorList>
            <person name="Santini S."/>
            <person name="Schenkelaars Q."/>
            <person name="Jourda C."/>
            <person name="Duchesne M."/>
            <person name="Belahbib H."/>
            <person name="Rocher C."/>
            <person name="Selva M."/>
            <person name="Riesgo A."/>
            <person name="Vervoort M."/>
            <person name="Leys S.P."/>
            <person name="Kodjabachian L."/>
            <person name="Le Bivic A."/>
            <person name="Borchiellini C."/>
            <person name="Claverie J.M."/>
            <person name="Renard E."/>
        </authorList>
    </citation>
    <scope>NUCLEOTIDE SEQUENCE [LARGE SCALE GENOMIC DNA]</scope>
    <source>
        <strain evidence="20">SPO-2</strain>
    </source>
</reference>
<evidence type="ECO:0000256" key="1">
    <source>
        <dbReference type="ARBA" id="ARBA00004430"/>
    </source>
</evidence>
<dbReference type="Gene3D" id="1.10.8.1220">
    <property type="match status" value="1"/>
</dbReference>
<dbReference type="FunFam" id="1.10.8.710:FF:000002">
    <property type="entry name" value="dynein heavy chain 17, axonemal"/>
    <property type="match status" value="1"/>
</dbReference>
<feature type="coiled-coil region" evidence="17">
    <location>
        <begin position="554"/>
        <end position="581"/>
    </location>
</feature>
<gene>
    <name evidence="20" type="ORF">LOD99_11543</name>
</gene>
<name>A0AAV7JKY0_9METZ</name>
<accession>A0AAV7JKY0</accession>
<comment type="subunit">
    <text evidence="15">The I1 inner arm complex (also known as the f dynein complex) is a two-headed isoform composed of two heavy chains (1-alpha and 1-beta), three intermediate chains and three light chains. I1 occupies a specific position proximal to the first radial spoke and repeats every 96 nm along the length of the axoneme.</text>
</comment>
<dbReference type="SMART" id="SM00382">
    <property type="entry name" value="AAA"/>
    <property type="match status" value="4"/>
</dbReference>
<dbReference type="Gene3D" id="1.10.8.710">
    <property type="match status" value="1"/>
</dbReference>
<evidence type="ECO:0000256" key="5">
    <source>
        <dbReference type="ARBA" id="ARBA00022737"/>
    </source>
</evidence>
<dbReference type="InterPro" id="IPR035706">
    <property type="entry name" value="AAA_9"/>
</dbReference>
<keyword evidence="6" id="KW-0547">Nucleotide-binding</keyword>
<keyword evidence="21" id="KW-1185">Reference proteome</keyword>
<dbReference type="FunFam" id="1.10.472.130:FF:000010">
    <property type="entry name" value="Dynein axonemal heavy chain 10"/>
    <property type="match status" value="1"/>
</dbReference>
<evidence type="ECO:0000256" key="15">
    <source>
        <dbReference type="ARBA" id="ARBA00063032"/>
    </source>
</evidence>
<dbReference type="Pfam" id="PF12774">
    <property type="entry name" value="AAA_6"/>
    <property type="match status" value="1"/>
</dbReference>
<dbReference type="Gene3D" id="1.20.920.20">
    <property type="match status" value="1"/>
</dbReference>
<comment type="subcellular location">
    <subcellularLocation>
        <location evidence="1">Cytoplasm</location>
        <location evidence="1">Cytoskeleton</location>
        <location evidence="1">Cilium axoneme</location>
    </subcellularLocation>
</comment>
<dbReference type="InterPro" id="IPR056759">
    <property type="entry name" value="DYH2-5-8_CC"/>
</dbReference>
<evidence type="ECO:0000256" key="13">
    <source>
        <dbReference type="ARBA" id="ARBA00023273"/>
    </source>
</evidence>
<dbReference type="FunFam" id="1.10.287.2620:FF:000002">
    <property type="entry name" value="Dynein heavy chain 2, axonemal"/>
    <property type="match status" value="1"/>
</dbReference>
<organism evidence="20 21">
    <name type="scientific">Oopsacas minuta</name>
    <dbReference type="NCBI Taxonomy" id="111878"/>
    <lineage>
        <taxon>Eukaryota</taxon>
        <taxon>Metazoa</taxon>
        <taxon>Porifera</taxon>
        <taxon>Hexactinellida</taxon>
        <taxon>Hexasterophora</taxon>
        <taxon>Lyssacinosida</taxon>
        <taxon>Leucopsacidae</taxon>
        <taxon>Oopsacas</taxon>
    </lineage>
</organism>
<dbReference type="FunFam" id="3.40.50.300:FF:000049">
    <property type="entry name" value="Dynein, axonemal, heavy chain 5"/>
    <property type="match status" value="1"/>
</dbReference>
<evidence type="ECO:0000313" key="20">
    <source>
        <dbReference type="EMBL" id="KAI6649174.1"/>
    </source>
</evidence>
<dbReference type="Pfam" id="PF12781">
    <property type="entry name" value="AAA_9"/>
    <property type="match status" value="1"/>
</dbReference>
<dbReference type="FunFam" id="1.20.920.30:FF:000007">
    <property type="entry name" value="Dynein axonemal heavy chain 10"/>
    <property type="match status" value="1"/>
</dbReference>
<dbReference type="FunFam" id="3.40.50.300:FF:002141">
    <property type="entry name" value="Dynein heavy chain"/>
    <property type="match status" value="1"/>
</dbReference>
<dbReference type="Pfam" id="PF12780">
    <property type="entry name" value="AAA_8"/>
    <property type="match status" value="1"/>
</dbReference>
<dbReference type="Gene3D" id="1.20.920.30">
    <property type="match status" value="1"/>
</dbReference>
<keyword evidence="13" id="KW-0966">Cell projection</keyword>
<evidence type="ECO:0000313" key="21">
    <source>
        <dbReference type="Proteomes" id="UP001165289"/>
    </source>
</evidence>
<dbReference type="Pfam" id="PF08385">
    <property type="entry name" value="DHC_N1"/>
    <property type="match status" value="1"/>
</dbReference>
<feature type="domain" description="AAA+ ATPase" evidence="19">
    <location>
        <begin position="2919"/>
        <end position="3076"/>
    </location>
</feature>
<dbReference type="Gene3D" id="3.20.180.20">
    <property type="entry name" value="Dynein heavy chain, N-terminal domain 2"/>
    <property type="match status" value="1"/>
</dbReference>
<keyword evidence="10" id="KW-0969">Cilium</keyword>
<feature type="coiled-coil region" evidence="17">
    <location>
        <begin position="3210"/>
        <end position="3272"/>
    </location>
</feature>
<dbReference type="Gene3D" id="1.10.287.2620">
    <property type="match status" value="1"/>
</dbReference>
<dbReference type="FunFam" id="1.20.140.100:FF:000013">
    <property type="entry name" value="Dynein heavy chain 10, axonemal"/>
    <property type="match status" value="1"/>
</dbReference>
<dbReference type="FunFam" id="1.10.8.1220:FF:000001">
    <property type="entry name" value="Dynein axonemal heavy chain 5"/>
    <property type="match status" value="1"/>
</dbReference>
<dbReference type="Pfam" id="PF12775">
    <property type="entry name" value="AAA_7"/>
    <property type="match status" value="1"/>
</dbReference>
<dbReference type="InterPro" id="IPR013602">
    <property type="entry name" value="Dynein_heavy_linker"/>
</dbReference>
<dbReference type="GO" id="GO:0005524">
    <property type="term" value="F:ATP binding"/>
    <property type="evidence" value="ECO:0007669"/>
    <property type="project" value="UniProtKB-KW"/>
</dbReference>
<feature type="domain" description="AAA+ ATPase" evidence="19">
    <location>
        <begin position="1937"/>
        <end position="2074"/>
    </location>
</feature>
<feature type="domain" description="AAA+ ATPase" evidence="19">
    <location>
        <begin position="2571"/>
        <end position="2724"/>
    </location>
</feature>
<dbReference type="InterPro" id="IPR004273">
    <property type="entry name" value="Dynein_heavy_D6_P-loop"/>
</dbReference>
<dbReference type="Gene3D" id="1.10.472.130">
    <property type="match status" value="1"/>
</dbReference>
<dbReference type="FunFam" id="3.20.180.20:FF:000001">
    <property type="entry name" value="Dynein axonemal heavy chain 5"/>
    <property type="match status" value="1"/>
</dbReference>
<evidence type="ECO:0000256" key="8">
    <source>
        <dbReference type="ARBA" id="ARBA00023017"/>
    </source>
</evidence>
<feature type="domain" description="AAA+ ATPase" evidence="19">
    <location>
        <begin position="2218"/>
        <end position="2354"/>
    </location>
</feature>
<dbReference type="Gene3D" id="1.10.8.720">
    <property type="entry name" value="Region D6 of dynein motor"/>
    <property type="match status" value="1"/>
</dbReference>
<evidence type="ECO:0000256" key="4">
    <source>
        <dbReference type="ARBA" id="ARBA00022701"/>
    </source>
</evidence>
<keyword evidence="4" id="KW-0493">Microtubule</keyword>
<evidence type="ECO:0000256" key="17">
    <source>
        <dbReference type="SAM" id="Coils"/>
    </source>
</evidence>
<comment type="similarity">
    <text evidence="2">Belongs to the dynein heavy chain family.</text>
</comment>
<dbReference type="InterPro" id="IPR043157">
    <property type="entry name" value="Dynein_AAA1S"/>
</dbReference>
<keyword evidence="8" id="KW-0243">Dynein</keyword>
<evidence type="ECO:0000256" key="10">
    <source>
        <dbReference type="ARBA" id="ARBA00023069"/>
    </source>
</evidence>
<evidence type="ECO:0000256" key="6">
    <source>
        <dbReference type="ARBA" id="ARBA00022741"/>
    </source>
</evidence>
<dbReference type="Gene3D" id="6.10.140.1060">
    <property type="match status" value="1"/>
</dbReference>
<keyword evidence="12" id="KW-0206">Cytoskeleton</keyword>
<feature type="region of interest" description="Disordered" evidence="18">
    <location>
        <begin position="174"/>
        <end position="199"/>
    </location>
</feature>
<dbReference type="InterPro" id="IPR042219">
    <property type="entry name" value="AAA_lid_11_sf"/>
</dbReference>
<dbReference type="InterPro" id="IPR042228">
    <property type="entry name" value="Dynein_linker_3"/>
</dbReference>
<dbReference type="EMBL" id="JAKMXF010000321">
    <property type="protein sequence ID" value="KAI6649174.1"/>
    <property type="molecule type" value="Genomic_DNA"/>
</dbReference>
<dbReference type="Pfam" id="PF17857">
    <property type="entry name" value="AAA_lid_1"/>
    <property type="match status" value="1"/>
</dbReference>
<dbReference type="GO" id="GO:0008569">
    <property type="term" value="F:minus-end-directed microtubule motor activity"/>
    <property type="evidence" value="ECO:0007669"/>
    <property type="project" value="InterPro"/>
</dbReference>
<keyword evidence="3" id="KW-0963">Cytoplasm</keyword>
<dbReference type="InterPro" id="IPR035699">
    <property type="entry name" value="AAA_6"/>
</dbReference>
<dbReference type="Pfam" id="PF25007">
    <property type="entry name" value="DYH2-5-8_CC"/>
    <property type="match status" value="1"/>
</dbReference>
<evidence type="ECO:0000259" key="19">
    <source>
        <dbReference type="SMART" id="SM00382"/>
    </source>
</evidence>
<sequence length="4330" mass="496502">MPTSTELCTTDLRVWWFKEMVSCLIGCHGDARFLDMLECDKNIGVSLVDYLDNRNGMLEEMSAVVFYDANSCNQNVHRNSTNESNGDVKNVITLKMCIRDITEDLTYANVVYFIPNISHSIPAVTSQSEAKLLMGEMFEYGSIPGNSLKALENILTHVYLPLFQAGAVASQTDQNNVSSSKQPSRTVSSLSLHSLTGGDPNQPQLISEILSGSTRRVVRDDLVVNVRKFLSQIHQTIQQVEGEIKLELPDIPNLGSGTISRDPRTLERVESCVTNWTQSIHSVIIKCNDMDRKGSGPLSEIEYWKERNGVISSMWEQIKLVQVESCLELLRSVDSGFLVGFNSNKSDLGKMYVEAKDNVRFLMTLERHFKNITAGKSFVLIKDSIPPMMNALRMVWIISRHFNRDDQMVPLMERIAWQLSQKIQATLNIKFLFKNRSPHTLGTVKQLTTDAKQTLELWFSSYMDVRAKIENSGRDARWEFDRAKLFKVTNYMSGICEDIHTLSQTMEEFFNIFGDDLKAVTGESKSIDKVRTKVNNLVTPFEIVRFDIFDPNKQSDWQNLMASFQSNVEQMEQQAVQFIDESFRTLRSSEGAFDLLQKYQNIGSRGAIKNTLMKKFGEILSQFEKELDTINQLFLRRKDHPPIYKSFPKIAGAIHWSRSLFQKIKHAVLKFQAMKDLIDSDRGRVAKNKYLVIARSMKEYEDNLYQDWVDIQELHLASYLKRTILRTAELELTPDRTELISPSKDRLLHSVMGDQTDETGFVPLAPSEVFIVNFASELNEIIQETKYLEQLGYNIPELARNVALQEDSYIKYRDGLDRCVRRYNQLMYSVPEPEFLLLEERVRILQKIIRPGSKRHNWNSLAISDYINRCEEGLSTFESFVTQVMKSSDEIAMRVRTISEAVLFVRASPQLDGSPPDAKSFFDTIEQNRSETMCLLTRKYRAIGPILTKLEGIVFKTSTGCSPKMSNYYRYWERNIYTAILNMLCDNLSNLFECIESDRGDPLFSIDSILSVPEIVIHPPASEIYKLYTNLVRAFVEGTKVFIRWLHGTCMEAPPQPVEGEDEPYVYSFFQDLQNNPDIAELVANVILSCQGSRIDIEQYLHSKWKMRYRHLWQQQKDIEKIAQKKLSVIQFDYRLQSAVRWLEAANQSPEFQRIRCIQLDLSSLANSVQNYIQNWIKSLGGLLNTAAKEALLRLSGELTQLSQDLNQPPDTLENLKFVLQKISDIKDMSVEVEMQYRDIQERHRTLGMYKIEVPGEEQALCDNLEERWLELLRTTKSTNRSLVPVKRQFTKITLKQVTDFTSVASDFNKKFKEEGPSSVGAELDHGLSVMKAYKQQQAELEVQRVELAKAEKLFDLQITSFPELLEVDREIKALDKIYSLYEDQKRTREEWANTLWANLNMKTLTDGIDEYIKLLRKFPKEIKAMLVCQTLDEKMKEFRNSLPLIGNLKTDAMRDRHWERLMSETGKSFDMSPDTFTLANLFSMELHRFQEVIEDIVISAAKEMSIEKGLAEVEEIWRDLTFTTLKYMKGTEERGIILGAIDDILQALDDNAMNLQSMSASRYVMPFFERVQRWEKSLSHVSEVVDVWMNVQRKWMYLESIFIGGDIRTQLPEEAKKFDSLDKTFKKIMVDTFKNPKVVEACHQDVRLQELQMVLSGMEKCQKSLNDYLDSKRNAFPRFFFISDEELLSILGSHECTAVQEHMIKMFDNIAKLKFQTGSTGDPIAAGMVSSEGEEIDFRTHVRPEGKVEHWMTQILQEMRRSNRILTKEAIFYYCYEGKTRIEWVNSYQGMVILSSNQVWWTWEVEDVFNKIKRGDKMGLKTYSKKLHSQIDDTVVKIRSQLTKNDRKKFNSLLIVDVHNRDITDRFVRDSIMDAREFEWESQLRFYWEQSEDNLIVKQCTGNFGYGYEYMGLNGRLVITPLTDRIYLTMTQALSARLGGAPAGPAGTGKTETVKDLAKAMGLFCVVTNCGEGMDYKAVGKLFSGLAQCGAWGCFDEFNRIDISVLSVISTQIKTIQNALLMGLERFQFEGIDIALDDRMGIFITMNPGYAGRTELPESVKALFRPVVVIVPDMMQICEIMLFSEGFMMAKVLAKKMTVLYKLSQGQLSRQYHYDFGLRALKAVLVMAGELKRGALDLEEDVVLMRALRDMNLPKFIFEDVPLFLGLIGDLFPGLDCPRVRYPNFNDAVESCLEEHKYILLENQADKVVQLYETMLTRHTTMVVGPTGGGKSVVINTLARAQTKLGLNTKLYTLNPKACSVIELYGVLDPITRDWTDGLLSNIFREINHPTDKQERRYIVFDGDVDSLWVENMNSVMDDNKLLTLANGERIRLQKHCALLVEVFDLQYASPSTVSRCGMVYVDPKDLGYLPFWKKWVNARSGKEDRTTLITLFEKYVPANISMILEGFVDGRAEEKLPTIAPITNLNMVTQLSHLLDALLPDMDEKTVENDEGLGLSPEELEAYFLQALYWSVGAVLLEDGRIKFDQMCKRLSNLPSNPSSGASAQAGEFPTALDTLYQYYYDSKQKLWVPWSQLVPEYVHDCTKRFTEILVPTIDTQRITWLLQLMLKINRPVVLVGETGTSKTATIANYLRSLDTEKYMILNLNFSSRTSSMDVQRTLETNVEKRTKDTYGPPIGKKLLVFIDDMNMPQVDRYGTQQPIAILKLLLERGGMYDRGKDLNYKHFKDIRYLAAMGKAGGGRNEVDPRFISLFSVFHVTFPSNDSLFHIYNSLLIGHLAPFKSEVQELSTILTKVTMKLYDQIVMELPPTPSKFHYIFNLRDLSRIYHGLYLTIPDRFNAPKELVRVWRNECLRIFSDRLTNEKDKEYVKGKIFELLEENFKDYAEYVCIEPILFGDYRTSLQPDKPRIYENIQDYDVAKALFQEIMEEYSADHSPMNLVLFDDALDHLTRIHRVVRMNLGHCLLVGVGGSGKQSLTRLAAFAAGCEVFEIQLSRGYGETEFREDLKSLYRMLGSENKKVVFLFTDAHVAQEGFLELINNMLTSGMVPALFPDDEKEALIGQVRNEVKNLGLPQTKESCWTYFIQKSSNNLHIVLAMSPAGENLRRRCRNFPGLVNCTVIDWFMPWPKQALHAVGKAFLTEVNLVPEANRDQVVEHVVFVHLSVSEYSKKYLEKWRRVNHVTPKNYLDYINSYSGLLESKDKLMMDQCKRLEGGMSKIIDATTQLNHLNAKLEVQRVAVSAKTQACEELLEEISSKTAEAKVKKELAEKKSAEIEEQNKVIAVEKTDAEEQLAEALPALERARKALERLNKEDVTEIRQFANPPQAVQYVCACVAYLKGYKSADWKTCRGMMSDTNFLQSLQHLDVDNIKDKEVKEANKITATLDKEGITLEAMELKSHAGAGLYTFVCAVLGYCDVAKKIKPKRERVAKLEHEYQVSKRDLEKINKELDLITKMLAELSKKYEEAMNDKRELEEETAIMERRLIAADKLITGLGSEKKRWGEDLEQLKGQRVRLLGDCMLASSFLSYEGAFSYDFREEMVFNIFQSDIIDRSIPLSQPFKLEELLTNDVEISKWTSEGLPPDELSIQNGILTTRASRFPICVDPQQQAINWIRRREADSNLKISTFNDSDFIKSLELAIKYGSPFLFKDVEGYIDPVIDDVLGKNLKGSGQQLTVRLGDKDVDYDPNFRLYLTSKLANPIYTPAIFSRAMVINYTVTLKGLEDQLLSVIVGNERPELEKAREELIEQTSINKKLLKDLEDTLLRELASSQGNMLDNVELVETLEETKTKAYEVMVKLTEADKTSKEIEDLRNLYRAAAKRGAVLFFVLSNMASINTMYQYSLNSYLELFKHSLKKSNPSNDVKKRVKNIIETLTGNVYHYACTGLFEEHKLLFSFQMTIKIQEAESGLNQEELNFFLKGNISLEKSSRGKPYSWVPDQGWEDIVKLTQINTEVFGGLADSIERSENSWKNWFDSDAPEVTPLPGAYSTGLTDLQQLLVLRCFRVDRIYRAITNYITKLMGESFVTPPVISYEQVFEKTTSLSPIVFILSPGADPAGELHKLAGRIGAGGSRLKFLAMGQGQEKLALQMLETASQRGQWLLLQNCHLLVKWLRDLDKALEKMTHQHPDFRLWLTTAPTPDFPISILQRSLKVVTEPPNGLKLNMRNTYHKIHPSALEDCSHTAFKPLVYVLAFFHAVVQERRKYGTIGWNISYDFNESDFTVCMELLKTYLTKAFEAKDPKMPWGSLKYLIGEVMYGGRAIDNFDRRVLRTYMDEYFGDFIFDTFQPFHFFVSPQMDYKIPEFGTKDNYRDEIERLPLANGPDVFGLHPNAEIGYFTRAAKDMWHQLVELQPQTGESGTGKKCLISYVKL</sequence>
<evidence type="ECO:0000256" key="3">
    <source>
        <dbReference type="ARBA" id="ARBA00022490"/>
    </source>
</evidence>
<dbReference type="InterPro" id="IPR041466">
    <property type="entry name" value="Dynein_AAA5_ext"/>
</dbReference>
<evidence type="ECO:0000256" key="2">
    <source>
        <dbReference type="ARBA" id="ARBA00008887"/>
    </source>
</evidence>
<dbReference type="InterPro" id="IPR024317">
    <property type="entry name" value="Dynein_heavy_chain_D4_dom"/>
</dbReference>
<dbReference type="GO" id="GO:0005874">
    <property type="term" value="C:microtubule"/>
    <property type="evidence" value="ECO:0007669"/>
    <property type="project" value="UniProtKB-KW"/>
</dbReference>
<dbReference type="InterPro" id="IPR041589">
    <property type="entry name" value="DNAH3_AAA_lid_1"/>
</dbReference>
<dbReference type="GO" id="GO:0097729">
    <property type="term" value="C:9+2 motile cilium"/>
    <property type="evidence" value="ECO:0007669"/>
    <property type="project" value="UniProtKB-ARBA"/>
</dbReference>
<dbReference type="InterPro" id="IPR026983">
    <property type="entry name" value="DHC"/>
</dbReference>
<dbReference type="Proteomes" id="UP001165289">
    <property type="component" value="Unassembled WGS sequence"/>
</dbReference>
<keyword evidence="9 17" id="KW-0175">Coiled coil</keyword>
<feature type="coiled-coil region" evidence="17">
    <location>
        <begin position="3388"/>
        <end position="3450"/>
    </location>
</feature>
<dbReference type="FunFam" id="1.20.920.20:FF:000001">
    <property type="entry name" value="dynein heavy chain 2, axonemal"/>
    <property type="match status" value="1"/>
</dbReference>
<evidence type="ECO:0000256" key="16">
    <source>
        <dbReference type="ARBA" id="ARBA00077719"/>
    </source>
</evidence>
<dbReference type="Pfam" id="PF12777">
    <property type="entry name" value="MT"/>
    <property type="match status" value="1"/>
</dbReference>
<dbReference type="SUPFAM" id="SSF52540">
    <property type="entry name" value="P-loop containing nucleoside triphosphate hydrolases"/>
    <property type="match status" value="4"/>
</dbReference>
<evidence type="ECO:0000256" key="11">
    <source>
        <dbReference type="ARBA" id="ARBA00023175"/>
    </source>
</evidence>
<evidence type="ECO:0000256" key="12">
    <source>
        <dbReference type="ARBA" id="ARBA00023212"/>
    </source>
</evidence>
<dbReference type="GO" id="GO:0008017">
    <property type="term" value="F:microtubule binding"/>
    <property type="evidence" value="ECO:0007669"/>
    <property type="project" value="UniProtKB-ARBA"/>
</dbReference>
<keyword evidence="7" id="KW-0067">ATP-binding</keyword>
<evidence type="ECO:0000256" key="18">
    <source>
        <dbReference type="SAM" id="MobiDB-lite"/>
    </source>
</evidence>
<dbReference type="GO" id="GO:0036156">
    <property type="term" value="C:inner dynein arm"/>
    <property type="evidence" value="ECO:0007669"/>
    <property type="project" value="UniProtKB-ARBA"/>
</dbReference>
<protein>
    <recommendedName>
        <fullName evidence="16">Dynein-1, subspecies f</fullName>
    </recommendedName>
</protein>
<dbReference type="GO" id="GO:0051959">
    <property type="term" value="F:dynein light intermediate chain binding"/>
    <property type="evidence" value="ECO:0007669"/>
    <property type="project" value="InterPro"/>
</dbReference>
<dbReference type="FunFam" id="3.40.50.300:FF:000063">
    <property type="entry name" value="dynein heavy chain 6, axonemal"/>
    <property type="match status" value="1"/>
</dbReference>
<dbReference type="Gene3D" id="1.20.140.100">
    <property type="entry name" value="Dynein heavy chain, N-terminal domain 2"/>
    <property type="match status" value="1"/>
</dbReference>